<accession>Q0AX92</accession>
<feature type="transmembrane region" description="Helical" evidence="6">
    <location>
        <begin position="220"/>
        <end position="239"/>
    </location>
</feature>
<feature type="transmembrane region" description="Helical" evidence="6">
    <location>
        <begin position="105"/>
        <end position="125"/>
    </location>
</feature>
<keyword evidence="9" id="KW-1185">Reference proteome</keyword>
<feature type="transmembrane region" description="Helical" evidence="6">
    <location>
        <begin position="184"/>
        <end position="208"/>
    </location>
</feature>
<keyword evidence="5 6" id="KW-0472">Membrane</keyword>
<feature type="domain" description="Major facilitator superfamily (MFS) profile" evidence="7">
    <location>
        <begin position="1"/>
        <end position="359"/>
    </location>
</feature>
<feature type="transmembrane region" description="Helical" evidence="6">
    <location>
        <begin position="15"/>
        <end position="36"/>
    </location>
</feature>
<dbReference type="AlphaFoldDB" id="Q0AX92"/>
<keyword evidence="2" id="KW-0813">Transport</keyword>
<evidence type="ECO:0000313" key="8">
    <source>
        <dbReference type="EMBL" id="ABI68662.1"/>
    </source>
</evidence>
<dbReference type="Gene3D" id="1.20.1250.20">
    <property type="entry name" value="MFS general substrate transporter like domains"/>
    <property type="match status" value="1"/>
</dbReference>
<gene>
    <name evidence="8" type="ordered locus">Swol_1354</name>
</gene>
<proteinExistence type="predicted"/>
<dbReference type="InterPro" id="IPR001958">
    <property type="entry name" value="Tet-R_TetA/multi-R_MdtG-like"/>
</dbReference>
<feature type="transmembrane region" description="Helical" evidence="6">
    <location>
        <begin position="251"/>
        <end position="269"/>
    </location>
</feature>
<reference evidence="9" key="1">
    <citation type="journal article" date="2010" name="Environ. Microbiol.">
        <title>The genome of Syntrophomonas wolfei: new insights into syntrophic metabolism and biohydrogen production.</title>
        <authorList>
            <person name="Sieber J.R."/>
            <person name="Sims D.R."/>
            <person name="Han C."/>
            <person name="Kim E."/>
            <person name="Lykidis A."/>
            <person name="Lapidus A.L."/>
            <person name="McDonnald E."/>
            <person name="Rohlin L."/>
            <person name="Culley D.E."/>
            <person name="Gunsalus R."/>
            <person name="McInerney M.J."/>
        </authorList>
    </citation>
    <scope>NUCLEOTIDE SEQUENCE [LARGE SCALE GENOMIC DNA]</scope>
    <source>
        <strain evidence="9">DSM 2245B / Goettingen</strain>
    </source>
</reference>
<evidence type="ECO:0000256" key="5">
    <source>
        <dbReference type="ARBA" id="ARBA00023136"/>
    </source>
</evidence>
<name>Q0AX92_SYNWW</name>
<evidence type="ECO:0000256" key="2">
    <source>
        <dbReference type="ARBA" id="ARBA00022448"/>
    </source>
</evidence>
<dbReference type="GO" id="GO:0022857">
    <property type="term" value="F:transmembrane transporter activity"/>
    <property type="evidence" value="ECO:0007669"/>
    <property type="project" value="InterPro"/>
</dbReference>
<sequence>MPILPYYAESMGASAFQLGLLMTVYALCQFIFAPFWGSYSDRVGRKPVLLVGMFGFTLTFFIFALANSLWVLFVARIAGGALSCATVPTAMAVMGDTSSPEKRGASMGMVGASMGMGMIFGPAIGSGLAHISLAAPFVMAGSLSVVICFCILFLVKESLPVEDRVSEAQKIDRAPLLKGLKSPLAFLFTAMFLASMAEATNMGTFALFAEGKLGFGPTSMGLIFSCAGLASVLVQGFVVGRAINKWGEEKTSGAGIILMASSFALFLQAKSLLELIIYMGIFSAGTGLIRPSISAATSKRTTGSQGTAMGVLQGYDSLGRVIGPSLGGYLLDMNLSYAYFSAIFFSGLAFLTLLFNRSRGKTKERENLLI</sequence>
<comment type="subcellular location">
    <subcellularLocation>
        <location evidence="1">Cell membrane</location>
        <topology evidence="1">Multi-pass membrane protein</topology>
    </subcellularLocation>
</comment>
<dbReference type="InterPro" id="IPR036259">
    <property type="entry name" value="MFS_trans_sf"/>
</dbReference>
<dbReference type="STRING" id="335541.Swol_1354"/>
<feature type="transmembrane region" description="Helical" evidence="6">
    <location>
        <begin position="72"/>
        <end position="93"/>
    </location>
</feature>
<evidence type="ECO:0000256" key="3">
    <source>
        <dbReference type="ARBA" id="ARBA00022692"/>
    </source>
</evidence>
<evidence type="ECO:0000256" key="1">
    <source>
        <dbReference type="ARBA" id="ARBA00004651"/>
    </source>
</evidence>
<dbReference type="PROSITE" id="PS50850">
    <property type="entry name" value="MFS"/>
    <property type="match status" value="1"/>
</dbReference>
<dbReference type="GO" id="GO:0005886">
    <property type="term" value="C:plasma membrane"/>
    <property type="evidence" value="ECO:0007669"/>
    <property type="project" value="UniProtKB-SubCell"/>
</dbReference>
<evidence type="ECO:0000259" key="7">
    <source>
        <dbReference type="PROSITE" id="PS50850"/>
    </source>
</evidence>
<dbReference type="KEGG" id="swo:Swol_1354"/>
<dbReference type="eggNOG" id="COG2814">
    <property type="taxonomic scope" value="Bacteria"/>
</dbReference>
<evidence type="ECO:0000256" key="4">
    <source>
        <dbReference type="ARBA" id="ARBA00022989"/>
    </source>
</evidence>
<dbReference type="Proteomes" id="UP000001968">
    <property type="component" value="Chromosome"/>
</dbReference>
<evidence type="ECO:0000313" key="9">
    <source>
        <dbReference type="Proteomes" id="UP000001968"/>
    </source>
</evidence>
<dbReference type="InterPro" id="IPR020846">
    <property type="entry name" value="MFS_dom"/>
</dbReference>
<feature type="transmembrane region" description="Helical" evidence="6">
    <location>
        <begin position="337"/>
        <end position="355"/>
    </location>
</feature>
<keyword evidence="3 6" id="KW-0812">Transmembrane</keyword>
<dbReference type="HOGENOM" id="CLU_001265_10_11_9"/>
<dbReference type="SUPFAM" id="SSF103473">
    <property type="entry name" value="MFS general substrate transporter"/>
    <property type="match status" value="1"/>
</dbReference>
<dbReference type="PRINTS" id="PR01035">
    <property type="entry name" value="TCRTETA"/>
</dbReference>
<organism evidence="8 9">
    <name type="scientific">Syntrophomonas wolfei subsp. wolfei (strain DSM 2245B / Goettingen)</name>
    <dbReference type="NCBI Taxonomy" id="335541"/>
    <lineage>
        <taxon>Bacteria</taxon>
        <taxon>Bacillati</taxon>
        <taxon>Bacillota</taxon>
        <taxon>Clostridia</taxon>
        <taxon>Eubacteriales</taxon>
        <taxon>Syntrophomonadaceae</taxon>
        <taxon>Syntrophomonas</taxon>
    </lineage>
</organism>
<feature type="transmembrane region" description="Helical" evidence="6">
    <location>
        <begin position="48"/>
        <end position="66"/>
    </location>
</feature>
<dbReference type="InterPro" id="IPR011701">
    <property type="entry name" value="MFS"/>
</dbReference>
<dbReference type="PANTHER" id="PTHR23504:SF15">
    <property type="entry name" value="MAJOR FACILITATOR SUPERFAMILY (MFS) PROFILE DOMAIN-CONTAINING PROTEIN"/>
    <property type="match status" value="1"/>
</dbReference>
<keyword evidence="4 6" id="KW-1133">Transmembrane helix</keyword>
<feature type="transmembrane region" description="Helical" evidence="6">
    <location>
        <begin position="131"/>
        <end position="155"/>
    </location>
</feature>
<protein>
    <submittedName>
        <fullName evidence="8">Multidrug-efflux transporter</fullName>
    </submittedName>
</protein>
<dbReference type="EMBL" id="CP000448">
    <property type="protein sequence ID" value="ABI68662.1"/>
    <property type="molecule type" value="Genomic_DNA"/>
</dbReference>
<dbReference type="PANTHER" id="PTHR23504">
    <property type="entry name" value="MAJOR FACILITATOR SUPERFAMILY DOMAIN-CONTAINING PROTEIN 10"/>
    <property type="match status" value="1"/>
</dbReference>
<dbReference type="Pfam" id="PF07690">
    <property type="entry name" value="MFS_1"/>
    <property type="match status" value="1"/>
</dbReference>
<evidence type="ECO:0000256" key="6">
    <source>
        <dbReference type="SAM" id="Phobius"/>
    </source>
</evidence>
<dbReference type="CDD" id="cd17325">
    <property type="entry name" value="MFS_MdtG_SLC18_like"/>
    <property type="match status" value="1"/>
</dbReference>